<accession>A0A853DSJ2</accession>
<dbReference type="EMBL" id="JACCHJ010000001">
    <property type="protein sequence ID" value="NYK09040.1"/>
    <property type="molecule type" value="Genomic_DNA"/>
</dbReference>
<dbReference type="GO" id="GO:0003677">
    <property type="term" value="F:DNA binding"/>
    <property type="evidence" value="ECO:0007669"/>
    <property type="project" value="InterPro"/>
</dbReference>
<feature type="domain" description="HTH iclR-type" evidence="2">
    <location>
        <begin position="416"/>
        <end position="459"/>
    </location>
</feature>
<organism evidence="3 4">
    <name type="scientific">Leifsonia naganoensis</name>
    <dbReference type="NCBI Taxonomy" id="150025"/>
    <lineage>
        <taxon>Bacteria</taxon>
        <taxon>Bacillati</taxon>
        <taxon>Actinomycetota</taxon>
        <taxon>Actinomycetes</taxon>
        <taxon>Micrococcales</taxon>
        <taxon>Microbacteriaceae</taxon>
        <taxon>Leifsonia</taxon>
    </lineage>
</organism>
<comment type="caution">
    <text evidence="3">The sequence shown here is derived from an EMBL/GenBank/DDBJ whole genome shotgun (WGS) entry which is preliminary data.</text>
</comment>
<dbReference type="InterPro" id="IPR036388">
    <property type="entry name" value="WH-like_DNA-bd_sf"/>
</dbReference>
<dbReference type="Pfam" id="PF04326">
    <property type="entry name" value="SLFN_AlbA_2"/>
    <property type="match status" value="1"/>
</dbReference>
<dbReference type="Gene3D" id="3.30.950.30">
    <property type="entry name" value="Schlafen, AAA domain"/>
    <property type="match status" value="1"/>
</dbReference>
<dbReference type="CDD" id="cd00090">
    <property type="entry name" value="HTH_ARSR"/>
    <property type="match status" value="1"/>
</dbReference>
<dbReference type="Proteomes" id="UP000521075">
    <property type="component" value="Unassembled WGS sequence"/>
</dbReference>
<dbReference type="EC" id="3.6.4.12" evidence="3"/>
<dbReference type="RefSeq" id="WP_179700075.1">
    <property type="nucleotide sequence ID" value="NZ_BAAAHA010000004.1"/>
</dbReference>
<keyword evidence="3" id="KW-0067">ATP-binding</keyword>
<dbReference type="GO" id="GO:0016787">
    <property type="term" value="F:hydrolase activity"/>
    <property type="evidence" value="ECO:0007669"/>
    <property type="project" value="UniProtKB-KW"/>
</dbReference>
<dbReference type="InterPro" id="IPR036390">
    <property type="entry name" value="WH_DNA-bd_sf"/>
</dbReference>
<dbReference type="SUPFAM" id="SSF46785">
    <property type="entry name" value="Winged helix' DNA-binding domain"/>
    <property type="match status" value="1"/>
</dbReference>
<dbReference type="Pfam" id="PF09339">
    <property type="entry name" value="HTH_IclR"/>
    <property type="match status" value="1"/>
</dbReference>
<keyword evidence="4" id="KW-1185">Reference proteome</keyword>
<keyword evidence="3" id="KW-0347">Helicase</keyword>
<dbReference type="InterPro" id="IPR007421">
    <property type="entry name" value="Schlafen_AlbA_2_dom"/>
</dbReference>
<keyword evidence="3" id="KW-0547">Nucleotide-binding</keyword>
<dbReference type="PANTHER" id="PTHR30595">
    <property type="entry name" value="GLPR-RELATED TRANSCRIPTIONAL REPRESSOR"/>
    <property type="match status" value="1"/>
</dbReference>
<proteinExistence type="predicted"/>
<dbReference type="Gene3D" id="1.10.10.10">
    <property type="entry name" value="Winged helix-like DNA-binding domain superfamily/Winged helix DNA-binding domain"/>
    <property type="match status" value="1"/>
</dbReference>
<dbReference type="InterPro" id="IPR005471">
    <property type="entry name" value="Tscrpt_reg_IclR_N"/>
</dbReference>
<protein>
    <submittedName>
        <fullName evidence="3">ATP-dependent DNA helicase RecG</fullName>
        <ecNumber evidence="3">3.6.4.12</ecNumber>
    </submittedName>
</protein>
<dbReference type="InterPro" id="IPR011991">
    <property type="entry name" value="ArsR-like_HTH"/>
</dbReference>
<dbReference type="InterPro" id="IPR038475">
    <property type="entry name" value="RecG_C_sf"/>
</dbReference>
<dbReference type="GO" id="GO:0006355">
    <property type="term" value="P:regulation of DNA-templated transcription"/>
    <property type="evidence" value="ECO:0007669"/>
    <property type="project" value="InterPro"/>
</dbReference>
<reference evidence="3 4" key="1">
    <citation type="submission" date="2020-07" db="EMBL/GenBank/DDBJ databases">
        <title>Sequencing the genomes of 1000 actinobacteria strains.</title>
        <authorList>
            <person name="Klenk H.-P."/>
        </authorList>
    </citation>
    <scope>NUCLEOTIDE SEQUENCE [LARGE SCALE GENOMIC DNA]</scope>
    <source>
        <strain evidence="3 4">DSM 15166</strain>
    </source>
</reference>
<dbReference type="GO" id="GO:0003678">
    <property type="term" value="F:DNA helicase activity"/>
    <property type="evidence" value="ECO:0007669"/>
    <property type="project" value="UniProtKB-EC"/>
</dbReference>
<feature type="domain" description="Schlafen AlbA-2" evidence="1">
    <location>
        <begin position="26"/>
        <end position="140"/>
    </location>
</feature>
<keyword evidence="3" id="KW-0378">Hydrolase</keyword>
<sequence>MTTNQVDGALGSGADSVGTYLLNLDEDQWFDRKSVRTDPVKLAQPMVAFANAEGGVLVVGLHGGKVEGTNSQPKRFNDLKQAAIDFTVPPVHATVDRVACVNDAGEEDALIVIRVDSSERVHETQNGDCYLRVGDESRKLRHDLRQELEYDKGQSQYDGMPLKQIAVPDLDGSRLDDYRVATGTTNTIEKLLKARGLLTHQGEVTNAAYLLFADQPQAYFPEAYVRVIRYGSVERGTGSRLTIEDEHDYRIEGPIPQVIADAAAVIEPLIPRRRALRESGRFEAEPIVPRDAWLEGLVNAVVHRSYSLAGDHIRFEIFPDRVEIESPGRFPGLANPSRPLDISRFARNPRIARVCADLAIGQELGEGIKRIFDEMRNSGLTDPVYRQGQGSVHLKLQAVARLDSKTLERLPKRSEEILAVLRAADGGMGTGEIAEASGMSRPTVKQRLDALRTEGLVEWSGKSPRDPRALWSVPELD</sequence>
<dbReference type="InterPro" id="IPR038461">
    <property type="entry name" value="Schlafen_AlbA_2_dom_sf"/>
</dbReference>
<dbReference type="PANTHER" id="PTHR30595:SF6">
    <property type="entry name" value="SCHLAFEN ALBA-2 DOMAIN-CONTAINING PROTEIN"/>
    <property type="match status" value="1"/>
</dbReference>
<gene>
    <name evidence="3" type="ORF">HNR14_000921</name>
</gene>
<evidence type="ECO:0000313" key="3">
    <source>
        <dbReference type="EMBL" id="NYK09040.1"/>
    </source>
</evidence>
<evidence type="ECO:0000313" key="4">
    <source>
        <dbReference type="Proteomes" id="UP000521075"/>
    </source>
</evidence>
<dbReference type="Pfam" id="PF13749">
    <property type="entry name" value="HATPase_c_4"/>
    <property type="match status" value="1"/>
</dbReference>
<dbReference type="Gene3D" id="3.30.565.60">
    <property type="match status" value="1"/>
</dbReference>
<dbReference type="AlphaFoldDB" id="A0A853DSJ2"/>
<evidence type="ECO:0000259" key="2">
    <source>
        <dbReference type="Pfam" id="PF09339"/>
    </source>
</evidence>
<evidence type="ECO:0000259" key="1">
    <source>
        <dbReference type="Pfam" id="PF04326"/>
    </source>
</evidence>
<name>A0A853DSJ2_9MICO</name>